<name>A0A7V7VS82_9HYPH</name>
<sequence length="344" mass="37935">MADLLPCPLCGSNRLSFRSTPDMDTDGKFHRISCNECGASSRATFAMDACPLFFEELSNVWNTRPTPVAPVSPDATGKCGELVTDKHPCPLGIGGKRRHRSYVYSDGRQHYCERCGEKIDQTTFSNIPQDYVTTHDAGDYNKPRSQACGELVTVEKLKWDAPDSWHVARTIVGNYSVRPCLATEYLGQYVLDFPIAGTGCKLFPNRKAAIAAAQADFDARVLSVINRSQADELLAAERNRAEVSEYKLDQAVNTVQPIIIQRAERAEAEKEEARQAWKEAVVMYEQEKARVDPALKRISELEAKLVAAERALEEIEQSASHSMTGEGHAFCAETARAALGGKSS</sequence>
<protein>
    <submittedName>
        <fullName evidence="2">Uncharacterized protein</fullName>
    </submittedName>
</protein>
<evidence type="ECO:0000313" key="2">
    <source>
        <dbReference type="EMBL" id="KAB2655936.1"/>
    </source>
</evidence>
<reference evidence="2 3" key="1">
    <citation type="submission" date="2019-09" db="EMBL/GenBank/DDBJ databases">
        <title>Taxonomic organization of the family Brucellaceae based on a phylogenomic approach.</title>
        <authorList>
            <person name="Leclercq S."/>
            <person name="Cloeckaert A."/>
            <person name="Zygmunt M.S."/>
        </authorList>
    </citation>
    <scope>NUCLEOTIDE SEQUENCE [LARGE SCALE GENOMIC DNA]</scope>
    <source>
        <strain evidence="2 3">TA93</strain>
    </source>
</reference>
<evidence type="ECO:0000256" key="1">
    <source>
        <dbReference type="SAM" id="Coils"/>
    </source>
</evidence>
<gene>
    <name evidence="2" type="ORF">F9K94_15530</name>
</gene>
<comment type="caution">
    <text evidence="2">The sequence shown here is derived from an EMBL/GenBank/DDBJ whole genome shotgun (WGS) entry which is preliminary data.</text>
</comment>
<evidence type="ECO:0000313" key="3">
    <source>
        <dbReference type="Proteomes" id="UP000460650"/>
    </source>
</evidence>
<accession>A0A7V7VS82</accession>
<keyword evidence="1" id="KW-0175">Coiled coil</keyword>
<feature type="coiled-coil region" evidence="1">
    <location>
        <begin position="260"/>
        <end position="318"/>
    </location>
</feature>
<organism evidence="2 3">
    <name type="scientific">Brucella tritici</name>
    <dbReference type="NCBI Taxonomy" id="94626"/>
    <lineage>
        <taxon>Bacteria</taxon>
        <taxon>Pseudomonadati</taxon>
        <taxon>Pseudomonadota</taxon>
        <taxon>Alphaproteobacteria</taxon>
        <taxon>Hyphomicrobiales</taxon>
        <taxon>Brucellaceae</taxon>
        <taxon>Brucella/Ochrobactrum group</taxon>
        <taxon>Brucella</taxon>
    </lineage>
</organism>
<dbReference type="RefSeq" id="WP_151646745.1">
    <property type="nucleotide sequence ID" value="NZ_WBVY01000004.1"/>
</dbReference>
<dbReference type="EMBL" id="WBVY01000004">
    <property type="protein sequence ID" value="KAB2655936.1"/>
    <property type="molecule type" value="Genomic_DNA"/>
</dbReference>
<dbReference type="AlphaFoldDB" id="A0A7V7VS82"/>
<proteinExistence type="predicted"/>
<dbReference type="Proteomes" id="UP000460650">
    <property type="component" value="Unassembled WGS sequence"/>
</dbReference>